<keyword evidence="2" id="KW-1185">Reference proteome</keyword>
<comment type="caution">
    <text evidence="1">The sequence shown here is derived from an EMBL/GenBank/DDBJ whole genome shotgun (WGS) entry which is preliminary data.</text>
</comment>
<organism evidence="1 2">
    <name type="scientific">Ceratopteris richardii</name>
    <name type="common">Triangle waterfern</name>
    <dbReference type="NCBI Taxonomy" id="49495"/>
    <lineage>
        <taxon>Eukaryota</taxon>
        <taxon>Viridiplantae</taxon>
        <taxon>Streptophyta</taxon>
        <taxon>Embryophyta</taxon>
        <taxon>Tracheophyta</taxon>
        <taxon>Polypodiopsida</taxon>
        <taxon>Polypodiidae</taxon>
        <taxon>Polypodiales</taxon>
        <taxon>Pteridineae</taxon>
        <taxon>Pteridaceae</taxon>
        <taxon>Parkerioideae</taxon>
        <taxon>Ceratopteris</taxon>
    </lineage>
</organism>
<dbReference type="AlphaFoldDB" id="A0A8T2QPX6"/>
<evidence type="ECO:0000313" key="2">
    <source>
        <dbReference type="Proteomes" id="UP000825935"/>
    </source>
</evidence>
<sequence>MEILYGRKKIRGELTYHLSRGSFFVDSYVFRSHFLSRRLLQRREWSRATHCT</sequence>
<proteinExistence type="predicted"/>
<evidence type="ECO:0000313" key="1">
    <source>
        <dbReference type="EMBL" id="KAH7285555.1"/>
    </source>
</evidence>
<gene>
    <name evidence="1" type="ORF">KP509_33G033400</name>
</gene>
<accession>A0A8T2QPX6</accession>
<reference evidence="1" key="1">
    <citation type="submission" date="2021-08" db="EMBL/GenBank/DDBJ databases">
        <title>WGS assembly of Ceratopteris richardii.</title>
        <authorList>
            <person name="Marchant D.B."/>
            <person name="Chen G."/>
            <person name="Jenkins J."/>
            <person name="Shu S."/>
            <person name="Leebens-Mack J."/>
            <person name="Grimwood J."/>
            <person name="Schmutz J."/>
            <person name="Soltis P."/>
            <person name="Soltis D."/>
            <person name="Chen Z.-H."/>
        </authorList>
    </citation>
    <scope>NUCLEOTIDE SEQUENCE</scope>
    <source>
        <strain evidence="1">Whitten #5841</strain>
        <tissue evidence="1">Leaf</tissue>
    </source>
</reference>
<dbReference type="EMBL" id="CM035438">
    <property type="protein sequence ID" value="KAH7285555.1"/>
    <property type="molecule type" value="Genomic_DNA"/>
</dbReference>
<dbReference type="Proteomes" id="UP000825935">
    <property type="component" value="Chromosome 33"/>
</dbReference>
<protein>
    <submittedName>
        <fullName evidence="1">Uncharacterized protein</fullName>
    </submittedName>
</protein>
<name>A0A8T2QPX6_CERRI</name>